<protein>
    <submittedName>
        <fullName evidence="1">Class I SAM-dependent methyltransferase</fullName>
        <ecNumber evidence="1">2.1.1.-</ecNumber>
    </submittedName>
</protein>
<dbReference type="GO" id="GO:0008168">
    <property type="term" value="F:methyltransferase activity"/>
    <property type="evidence" value="ECO:0007669"/>
    <property type="project" value="UniProtKB-KW"/>
</dbReference>
<dbReference type="Gene3D" id="3.40.50.150">
    <property type="entry name" value="Vaccinia Virus protein VP39"/>
    <property type="match status" value="1"/>
</dbReference>
<dbReference type="Proteomes" id="UP001375743">
    <property type="component" value="Unassembled WGS sequence"/>
</dbReference>
<organism evidence="1 2">
    <name type="scientific">Benzoatithermus flavus</name>
    <dbReference type="NCBI Taxonomy" id="3108223"/>
    <lineage>
        <taxon>Bacteria</taxon>
        <taxon>Pseudomonadati</taxon>
        <taxon>Pseudomonadota</taxon>
        <taxon>Alphaproteobacteria</taxon>
        <taxon>Geminicoccales</taxon>
        <taxon>Geminicoccaceae</taxon>
        <taxon>Benzoatithermus</taxon>
    </lineage>
</organism>
<name>A0ABU8XRU5_9PROT</name>
<evidence type="ECO:0000313" key="1">
    <source>
        <dbReference type="EMBL" id="MEK0083892.1"/>
    </source>
</evidence>
<evidence type="ECO:0000313" key="2">
    <source>
        <dbReference type="Proteomes" id="UP001375743"/>
    </source>
</evidence>
<keyword evidence="1" id="KW-0808">Transferase</keyword>
<dbReference type="InterPro" id="IPR029063">
    <property type="entry name" value="SAM-dependent_MTases_sf"/>
</dbReference>
<dbReference type="EMBL" id="JBBLZC010000010">
    <property type="protein sequence ID" value="MEK0083892.1"/>
    <property type="molecule type" value="Genomic_DNA"/>
</dbReference>
<keyword evidence="2" id="KW-1185">Reference proteome</keyword>
<dbReference type="RefSeq" id="WP_418159734.1">
    <property type="nucleotide sequence ID" value="NZ_JBBLZC010000010.1"/>
</dbReference>
<proteinExistence type="predicted"/>
<dbReference type="Pfam" id="PF13578">
    <property type="entry name" value="Methyltransf_24"/>
    <property type="match status" value="1"/>
</dbReference>
<keyword evidence="1" id="KW-0489">Methyltransferase</keyword>
<dbReference type="EC" id="2.1.1.-" evidence="1"/>
<dbReference type="GO" id="GO:0032259">
    <property type="term" value="P:methylation"/>
    <property type="evidence" value="ECO:0007669"/>
    <property type="project" value="UniProtKB-KW"/>
</dbReference>
<comment type="caution">
    <text evidence="1">The sequence shown here is derived from an EMBL/GenBank/DDBJ whole genome shotgun (WGS) entry which is preliminary data.</text>
</comment>
<dbReference type="SUPFAM" id="SSF53335">
    <property type="entry name" value="S-adenosyl-L-methionine-dependent methyltransferases"/>
    <property type="match status" value="1"/>
</dbReference>
<accession>A0ABU8XRU5</accession>
<reference evidence="1 2" key="1">
    <citation type="submission" date="2024-01" db="EMBL/GenBank/DDBJ databases">
        <title>Multi-omics insights into the function and evolution of sodium benzoate biodegradation pathways in Benzoatithermus flavus gen. nov., sp. nov. from hot spring.</title>
        <authorList>
            <person name="Hu C.-J."/>
            <person name="Li W.-J."/>
        </authorList>
    </citation>
    <scope>NUCLEOTIDE SEQUENCE [LARGE SCALE GENOMIC DNA]</scope>
    <source>
        <strain evidence="1 2">SYSU G07066</strain>
    </source>
</reference>
<sequence>MTEPPIHARRPPATTVEEVHAVVKGYPYTDLANGRILYEFIRRHELRRVLELGVCHGVSACYAAAAVASLGGGRVVAIDRLEVAAYRPGILDFSRELGFESIIVPFFERATYNWRLRDFLRLEPRPVFDLVFLDGAHTWEPDSLAFLLSEKLLRPGGWWILDDLNWSIGTSPTARRVAPGQITLAADEIEALQVRDVIDLVVRPHPNVASWSENGKWGFARKKTLEEMAAEDRLGAALRERAAATLLHARENFPEPIEVPPDLRPEAWQRTIHHGLERNRNARLARSGRG</sequence>
<gene>
    <name evidence="1" type="ORF">U1T56_12085</name>
</gene>